<gene>
    <name evidence="1" type="ORF">MUK71_16160</name>
</gene>
<dbReference type="EMBL" id="CP094984">
    <property type="protein sequence ID" value="UON92087.1"/>
    <property type="molecule type" value="Genomic_DNA"/>
</dbReference>
<dbReference type="RefSeq" id="WP_244802803.1">
    <property type="nucleotide sequence ID" value="NZ_CP094984.1"/>
</dbReference>
<accession>A0ABY4DJ30</accession>
<protein>
    <submittedName>
        <fullName evidence="1">Uncharacterized protein</fullName>
    </submittedName>
</protein>
<name>A0ABY4DJ30_9MICC</name>
<reference evidence="1 2" key="1">
    <citation type="submission" date="2022-04" db="EMBL/GenBank/DDBJ databases">
        <title>Novel species in genus Arthrobacter.</title>
        <authorList>
            <person name="Liu Y."/>
        </authorList>
    </citation>
    <scope>NUCLEOTIDE SEQUENCE [LARGE SCALE GENOMIC DNA]</scope>
    <source>
        <strain evidence="2">zg-Y462</strain>
    </source>
</reference>
<proteinExistence type="predicted"/>
<keyword evidence="2" id="KW-1185">Reference proteome</keyword>
<dbReference type="Proteomes" id="UP000829758">
    <property type="component" value="Chromosome"/>
</dbReference>
<sequence length="182" mass="19335">MSAPVASGYPVPSPSVIIGLIKRMVSERWPSGLEDLAGYFARLGCVLGPSREPDEDCPPGVARGEFFVPGVAVTNASWSALNSDLFTLTLFAYADSPPGNVDAGYDAIRTGLVNVFGPALDERTDPHGNRSAVWLVQEAVVELYAHLNLAPAVQAAVSHEGRTADFQRLIAQRPGHPGHPGY</sequence>
<organism evidence="1 2">
    <name type="scientific">Arthrobacter zhangbolii</name>
    <dbReference type="NCBI Taxonomy" id="2886936"/>
    <lineage>
        <taxon>Bacteria</taxon>
        <taxon>Bacillati</taxon>
        <taxon>Actinomycetota</taxon>
        <taxon>Actinomycetes</taxon>
        <taxon>Micrococcales</taxon>
        <taxon>Micrococcaceae</taxon>
        <taxon>Arthrobacter</taxon>
    </lineage>
</organism>
<evidence type="ECO:0000313" key="2">
    <source>
        <dbReference type="Proteomes" id="UP000829758"/>
    </source>
</evidence>
<evidence type="ECO:0000313" key="1">
    <source>
        <dbReference type="EMBL" id="UON92087.1"/>
    </source>
</evidence>